<dbReference type="AlphaFoldDB" id="A0A0A1TRT7"/>
<reference evidence="5 6" key="1">
    <citation type="journal article" date="2015" name="Genome Announc.">
        <title>Draft Genome Sequence and Gene Annotation of the Entomopathogenic Fungus Verticillium hemipterigenum.</title>
        <authorList>
            <person name="Horn F."/>
            <person name="Habel A."/>
            <person name="Scharf D.H."/>
            <person name="Dworschak J."/>
            <person name="Brakhage A.A."/>
            <person name="Guthke R."/>
            <person name="Hertweck C."/>
            <person name="Linde J."/>
        </authorList>
    </citation>
    <scope>NUCLEOTIDE SEQUENCE [LARGE SCALE GENOMIC DNA]</scope>
</reference>
<dbReference type="GO" id="GO:0016787">
    <property type="term" value="F:hydrolase activity"/>
    <property type="evidence" value="ECO:0007669"/>
    <property type="project" value="UniProtKB-KW"/>
</dbReference>
<dbReference type="Pfam" id="PF00561">
    <property type="entry name" value="Abhydrolase_1"/>
    <property type="match status" value="1"/>
</dbReference>
<gene>
    <name evidence="5" type="ORF">VHEMI10422</name>
</gene>
<keyword evidence="6" id="KW-1185">Reference proteome</keyword>
<dbReference type="STRING" id="1531966.A0A0A1TRT7"/>
<evidence type="ECO:0000259" key="3">
    <source>
        <dbReference type="Pfam" id="PF00561"/>
    </source>
</evidence>
<protein>
    <recommendedName>
        <fullName evidence="7">AB hydrolase-1 domain-containing protein</fullName>
    </recommendedName>
</protein>
<name>A0A0A1TRT7_9HYPO</name>
<evidence type="ECO:0000259" key="4">
    <source>
        <dbReference type="Pfam" id="PF08386"/>
    </source>
</evidence>
<accession>A0A0A1TRT7</accession>
<dbReference type="InterPro" id="IPR000073">
    <property type="entry name" value="AB_hydrolase_1"/>
</dbReference>
<dbReference type="EMBL" id="CDHN01000008">
    <property type="protein sequence ID" value="CEJ94915.1"/>
    <property type="molecule type" value="Genomic_DNA"/>
</dbReference>
<evidence type="ECO:0008006" key="7">
    <source>
        <dbReference type="Google" id="ProtNLM"/>
    </source>
</evidence>
<evidence type="ECO:0000256" key="2">
    <source>
        <dbReference type="ARBA" id="ARBA00022801"/>
    </source>
</evidence>
<organism evidence="5 6">
    <name type="scientific">[Torrubiella] hemipterigena</name>
    <dbReference type="NCBI Taxonomy" id="1531966"/>
    <lineage>
        <taxon>Eukaryota</taxon>
        <taxon>Fungi</taxon>
        <taxon>Dikarya</taxon>
        <taxon>Ascomycota</taxon>
        <taxon>Pezizomycotina</taxon>
        <taxon>Sordariomycetes</taxon>
        <taxon>Hypocreomycetidae</taxon>
        <taxon>Hypocreales</taxon>
        <taxon>Clavicipitaceae</taxon>
        <taxon>Clavicipitaceae incertae sedis</taxon>
        <taxon>'Torrubiella' clade</taxon>
    </lineage>
</organism>
<dbReference type="InterPro" id="IPR029058">
    <property type="entry name" value="AB_hydrolase_fold"/>
</dbReference>
<dbReference type="SUPFAM" id="SSF53474">
    <property type="entry name" value="alpha/beta-Hydrolases"/>
    <property type="match status" value="1"/>
</dbReference>
<dbReference type="PANTHER" id="PTHR43248:SF25">
    <property type="entry name" value="AB HYDROLASE-1 DOMAIN-CONTAINING PROTEIN-RELATED"/>
    <property type="match status" value="1"/>
</dbReference>
<dbReference type="Proteomes" id="UP000039046">
    <property type="component" value="Unassembled WGS sequence"/>
</dbReference>
<keyword evidence="2" id="KW-0378">Hydrolase</keyword>
<comment type="similarity">
    <text evidence="1">Belongs to the peptidase S33 family.</text>
</comment>
<dbReference type="PANTHER" id="PTHR43248">
    <property type="entry name" value="2-SUCCINYL-6-HYDROXY-2,4-CYCLOHEXADIENE-1-CARBOXYLATE SYNTHASE"/>
    <property type="match status" value="1"/>
</dbReference>
<dbReference type="HOGENOM" id="CLU_013364_5_2_1"/>
<dbReference type="InterPro" id="IPR013595">
    <property type="entry name" value="Pept_S33_TAP-like_C"/>
</dbReference>
<proteinExistence type="inferred from homology"/>
<dbReference type="InterPro" id="IPR051601">
    <property type="entry name" value="Serine_prot/Carboxylest_S33"/>
</dbReference>
<feature type="domain" description="AB hydrolase-1" evidence="3">
    <location>
        <begin position="78"/>
        <end position="269"/>
    </location>
</feature>
<evidence type="ECO:0000313" key="6">
    <source>
        <dbReference type="Proteomes" id="UP000039046"/>
    </source>
</evidence>
<evidence type="ECO:0000256" key="1">
    <source>
        <dbReference type="ARBA" id="ARBA00010088"/>
    </source>
</evidence>
<dbReference type="Pfam" id="PF08386">
    <property type="entry name" value="Abhydrolase_4"/>
    <property type="match status" value="1"/>
</dbReference>
<evidence type="ECO:0000313" key="5">
    <source>
        <dbReference type="EMBL" id="CEJ94915.1"/>
    </source>
</evidence>
<sequence length="527" mass="56608">MKTSFYAAYLLPILGCKATTTHDFGSIQASPNLTWTPCFDTLSCAKLQVPLDYANPGLGTTDIAFVKLTGKNATIDSPSIVLIPGGPGGSGIDLLLSSQAVAATALGDNYSIVSFDPRGVNNSGPKLDCFQGAAEARQTFLRLHSTGVTNLSTNSVQDQYYSAQIYGDRCNYAVAHGSPHGYYVTTPAVARDLLSFVEAEAVLAGRPPAKAKLWSYGVSYGTVISSTFASMFPDRVGRMVLDGVVDADQYYHNDWSDGIDQMDAAVKKFASLCHSAGKDKCSFWGPTPDDILKRLEKAILNLQSHPIAISGMPGDTLPALVTVSDLKAFILAALYTPLQKFPILADALHQLEQGNATALVGRFAGLAITDDPSVAIRCVDSYRRNSLSTVDGFRRAVEKAISRSKYLGDLWIPDVESVLCWSLKPELPDSLVVKDTIGGRQRKTAFPILFTSNTIDPVTPLKSARAMHSRFPGSSLLQQEAIGHVVLSQGGSVCYMQHIQAYFAGVVPPANTTCPQQFVPFVNHSPV</sequence>
<dbReference type="Gene3D" id="3.40.50.1820">
    <property type="entry name" value="alpha/beta hydrolase"/>
    <property type="match status" value="1"/>
</dbReference>
<feature type="domain" description="Peptidase S33 tripeptidyl aminopeptidase-like C-terminal" evidence="4">
    <location>
        <begin position="440"/>
        <end position="514"/>
    </location>
</feature>
<dbReference type="OrthoDB" id="425534at2759"/>